<feature type="chain" id="PRO_5015059738" evidence="1">
    <location>
        <begin position="28"/>
        <end position="283"/>
    </location>
</feature>
<organism evidence="3 4">
    <name type="scientific">Plasmodium ovale curtisi</name>
    <dbReference type="NCBI Taxonomy" id="864141"/>
    <lineage>
        <taxon>Eukaryota</taxon>
        <taxon>Sar</taxon>
        <taxon>Alveolata</taxon>
        <taxon>Apicomplexa</taxon>
        <taxon>Aconoidasida</taxon>
        <taxon>Haemosporida</taxon>
        <taxon>Plasmodiidae</taxon>
        <taxon>Plasmodium</taxon>
        <taxon>Plasmodium (Plasmodium)</taxon>
    </lineage>
</organism>
<accession>A0A1A8X156</accession>
<dbReference type="EMBL" id="FLQU01001093">
    <property type="protein sequence ID" value="SBS91355.1"/>
    <property type="molecule type" value="Genomic_DNA"/>
</dbReference>
<protein>
    <submittedName>
        <fullName evidence="3">PIR Superfamily Protein</fullName>
    </submittedName>
</protein>
<evidence type="ECO:0000313" key="2">
    <source>
        <dbReference type="EMBL" id="SBS91355.1"/>
    </source>
</evidence>
<dbReference type="EMBL" id="FLQV01001048">
    <property type="protein sequence ID" value="SBS98964.1"/>
    <property type="molecule type" value="Genomic_DNA"/>
</dbReference>
<dbReference type="AlphaFoldDB" id="A0A1A8X156"/>
<name>A0A1A8X156_PLAOA</name>
<evidence type="ECO:0000313" key="4">
    <source>
        <dbReference type="Proteomes" id="UP000078546"/>
    </source>
</evidence>
<dbReference type="Proteomes" id="UP000078560">
    <property type="component" value="Unassembled WGS sequence"/>
</dbReference>
<keyword evidence="1" id="KW-0732">Signal</keyword>
<evidence type="ECO:0000313" key="5">
    <source>
        <dbReference type="Proteomes" id="UP000078560"/>
    </source>
</evidence>
<reference evidence="3" key="2">
    <citation type="submission" date="2016-05" db="EMBL/GenBank/DDBJ databases">
        <authorList>
            <person name="Lavstsen T."/>
            <person name="Jespersen J.S."/>
        </authorList>
    </citation>
    <scope>NUCLEOTIDE SEQUENCE [LARGE SCALE GENOMIC DNA]</scope>
</reference>
<evidence type="ECO:0000256" key="1">
    <source>
        <dbReference type="SAM" id="SignalP"/>
    </source>
</evidence>
<sequence length="283" mass="33291">MNLTKLLLKDYSLLVLFISHVTPEMYAADLNNIEATEYEFSDSSYLYLIETIDNPFLQHIFYYVGRNYELGGEEFSTCKKSGDTACQYLKKWITLKKDLFTYGGKHTQNEVSWYLHFSQLSKKLENIKKYKKWCTFSNQFFTTKTGFPEEMNSPNFNKIISQHEISIPKYDCSHCATNCDTNETHAMQTSTPVNECSCNTEYTSAMSVGFTLLGTFVTFFLLYKFTNIVSWLYGLQTGKKRENRYIDEEEVYKFPKHSYENNVSHRQNRRNQIFYSLAQNEIF</sequence>
<dbReference type="Proteomes" id="UP000078546">
    <property type="component" value="Unassembled WGS sequence"/>
</dbReference>
<feature type="signal peptide" evidence="1">
    <location>
        <begin position="1"/>
        <end position="27"/>
    </location>
</feature>
<gene>
    <name evidence="3" type="ORF">POVCU1_049840</name>
    <name evidence="2" type="ORF">POVCU2_0067080</name>
</gene>
<reference evidence="4 5" key="1">
    <citation type="submission" date="2016-05" db="EMBL/GenBank/DDBJ databases">
        <authorList>
            <person name="Naeem Raeece"/>
        </authorList>
    </citation>
    <scope>NUCLEOTIDE SEQUENCE [LARGE SCALE GENOMIC DNA]</scope>
</reference>
<proteinExistence type="predicted"/>
<evidence type="ECO:0000313" key="3">
    <source>
        <dbReference type="EMBL" id="SBS98964.1"/>
    </source>
</evidence>